<dbReference type="InterPro" id="IPR041657">
    <property type="entry name" value="HTH_17"/>
</dbReference>
<name>A0A6G4WPE9_9ACTN</name>
<dbReference type="EMBL" id="JAAKZZ010000009">
    <property type="protein sequence ID" value="NGO67139.1"/>
    <property type="molecule type" value="Genomic_DNA"/>
</dbReference>
<proteinExistence type="predicted"/>
<evidence type="ECO:0000259" key="1">
    <source>
        <dbReference type="Pfam" id="PF12728"/>
    </source>
</evidence>
<dbReference type="Gene3D" id="1.10.10.10">
    <property type="entry name" value="Winged helix-like DNA-binding domain superfamily/Winged helix DNA-binding domain"/>
    <property type="match status" value="1"/>
</dbReference>
<dbReference type="InterPro" id="IPR009061">
    <property type="entry name" value="DNA-bd_dom_put_sf"/>
</dbReference>
<evidence type="ECO:0000313" key="2">
    <source>
        <dbReference type="EMBL" id="NGO67139.1"/>
    </source>
</evidence>
<dbReference type="Pfam" id="PF12728">
    <property type="entry name" value="HTH_17"/>
    <property type="match status" value="1"/>
</dbReference>
<comment type="caution">
    <text evidence="2">The sequence shown here is derived from an EMBL/GenBank/DDBJ whole genome shotgun (WGS) entry which is preliminary data.</text>
</comment>
<dbReference type="RefSeq" id="WP_165296803.1">
    <property type="nucleotide sequence ID" value="NZ_JAAKZZ010000009.1"/>
</dbReference>
<accession>A0A6G4WPE9</accession>
<reference evidence="2 3" key="1">
    <citation type="submission" date="2020-02" db="EMBL/GenBank/DDBJ databases">
        <title>Whole-genome analyses of novel actinobacteria.</title>
        <authorList>
            <person name="Sahin N."/>
            <person name="Tatar D."/>
        </authorList>
    </citation>
    <scope>NUCLEOTIDE SEQUENCE [LARGE SCALE GENOMIC DNA]</scope>
    <source>
        <strain evidence="2 3">SB3404</strain>
    </source>
</reference>
<gene>
    <name evidence="2" type="ORF">G5C65_01925</name>
</gene>
<sequence>MSQGVWTPAELAGRLGVSVGTLANWRWRGEGPRYVKLGSGRSSRVRYRSEDVAAWEARHAAGGESAA</sequence>
<dbReference type="AlphaFoldDB" id="A0A6G4WPE9"/>
<evidence type="ECO:0000313" key="3">
    <source>
        <dbReference type="Proteomes" id="UP000477722"/>
    </source>
</evidence>
<feature type="domain" description="Helix-turn-helix" evidence="1">
    <location>
        <begin position="7"/>
        <end position="58"/>
    </location>
</feature>
<dbReference type="SUPFAM" id="SSF46955">
    <property type="entry name" value="Putative DNA-binding domain"/>
    <property type="match status" value="1"/>
</dbReference>
<organism evidence="2 3">
    <name type="scientific">Streptomyces boncukensis</name>
    <dbReference type="NCBI Taxonomy" id="2711219"/>
    <lineage>
        <taxon>Bacteria</taxon>
        <taxon>Bacillati</taxon>
        <taxon>Actinomycetota</taxon>
        <taxon>Actinomycetes</taxon>
        <taxon>Kitasatosporales</taxon>
        <taxon>Streptomycetaceae</taxon>
        <taxon>Streptomyces</taxon>
    </lineage>
</organism>
<protein>
    <submittedName>
        <fullName evidence="2">Helix-turn-helix domain-containing protein</fullName>
    </submittedName>
</protein>
<dbReference type="Proteomes" id="UP000477722">
    <property type="component" value="Unassembled WGS sequence"/>
</dbReference>
<keyword evidence="3" id="KW-1185">Reference proteome</keyword>
<dbReference type="InterPro" id="IPR036388">
    <property type="entry name" value="WH-like_DNA-bd_sf"/>
</dbReference>